<dbReference type="Proteomes" id="UP001253595">
    <property type="component" value="Unassembled WGS sequence"/>
</dbReference>
<evidence type="ECO:0000256" key="2">
    <source>
        <dbReference type="ARBA" id="ARBA00022821"/>
    </source>
</evidence>
<dbReference type="InterPro" id="IPR011024">
    <property type="entry name" value="G_crystallin-like"/>
</dbReference>
<dbReference type="EMBL" id="JAVDVX010000001">
    <property type="protein sequence ID" value="MDR7088314.1"/>
    <property type="molecule type" value="Genomic_DNA"/>
</dbReference>
<proteinExistence type="predicted"/>
<dbReference type="Pfam" id="PF03422">
    <property type="entry name" value="CBM_6"/>
    <property type="match status" value="1"/>
</dbReference>
<feature type="domain" description="CBM6" evidence="5">
    <location>
        <begin position="33"/>
        <end position="168"/>
    </location>
</feature>
<dbReference type="CDD" id="cd00325">
    <property type="entry name" value="chitinase_GH19"/>
    <property type="match status" value="1"/>
</dbReference>
<evidence type="ECO:0000259" key="5">
    <source>
        <dbReference type="PROSITE" id="PS51175"/>
    </source>
</evidence>
<dbReference type="SMART" id="SM00606">
    <property type="entry name" value="CBD_IV"/>
    <property type="match status" value="1"/>
</dbReference>
<evidence type="ECO:0000256" key="4">
    <source>
        <dbReference type="SAM" id="SignalP"/>
    </source>
</evidence>
<dbReference type="PROSITE" id="PS51175">
    <property type="entry name" value="CBM6"/>
    <property type="match status" value="1"/>
</dbReference>
<dbReference type="InterPro" id="IPR006584">
    <property type="entry name" value="Cellulose-bd_IV"/>
</dbReference>
<evidence type="ECO:0000256" key="3">
    <source>
        <dbReference type="ARBA" id="ARBA00023157"/>
    </source>
</evidence>
<dbReference type="Gene3D" id="1.10.530.10">
    <property type="match status" value="1"/>
</dbReference>
<dbReference type="InterPro" id="IPR008979">
    <property type="entry name" value="Galactose-bd-like_sf"/>
</dbReference>
<keyword evidence="3" id="KW-1015">Disulfide bond</keyword>
<dbReference type="InterPro" id="IPR023346">
    <property type="entry name" value="Lysozyme-like_dom_sf"/>
</dbReference>
<feature type="chain" id="PRO_5045095757" evidence="4">
    <location>
        <begin position="33"/>
        <end position="476"/>
    </location>
</feature>
<organism evidence="6 7">
    <name type="scientific">Cellvibrio fibrivorans</name>
    <dbReference type="NCBI Taxonomy" id="126350"/>
    <lineage>
        <taxon>Bacteria</taxon>
        <taxon>Pseudomonadati</taxon>
        <taxon>Pseudomonadota</taxon>
        <taxon>Gammaproteobacteria</taxon>
        <taxon>Cellvibrionales</taxon>
        <taxon>Cellvibrionaceae</taxon>
        <taxon>Cellvibrio</taxon>
    </lineage>
</organism>
<dbReference type="RefSeq" id="WP_310067777.1">
    <property type="nucleotide sequence ID" value="NZ_JAVDVX010000001.1"/>
</dbReference>
<name>A0ABU1UT08_9GAMM</name>
<keyword evidence="1 4" id="KW-0732">Signal</keyword>
<keyword evidence="2" id="KW-0611">Plant defense</keyword>
<evidence type="ECO:0000256" key="1">
    <source>
        <dbReference type="ARBA" id="ARBA00022729"/>
    </source>
</evidence>
<comment type="caution">
    <text evidence="6">The sequence shown here is derived from an EMBL/GenBank/DDBJ whole genome shotgun (WGS) entry which is preliminary data.</text>
</comment>
<dbReference type="InterPro" id="IPR005084">
    <property type="entry name" value="CBM6"/>
</dbReference>
<dbReference type="SUPFAM" id="SSF53955">
    <property type="entry name" value="Lysozyme-like"/>
    <property type="match status" value="1"/>
</dbReference>
<reference evidence="6 7" key="1">
    <citation type="submission" date="2023-07" db="EMBL/GenBank/DDBJ databases">
        <title>Sorghum-associated microbial communities from plants grown in Nebraska, USA.</title>
        <authorList>
            <person name="Schachtman D."/>
        </authorList>
    </citation>
    <scope>NUCLEOTIDE SEQUENCE [LARGE SCALE GENOMIC DNA]</scope>
    <source>
        <strain evidence="6 7">BE190</strain>
    </source>
</reference>
<dbReference type="PANTHER" id="PTHR22595:SF79">
    <property type="entry name" value="CHITINASE 12"/>
    <property type="match status" value="1"/>
</dbReference>
<dbReference type="Gene3D" id="2.60.120.260">
    <property type="entry name" value="Galactose-binding domain-like"/>
    <property type="match status" value="1"/>
</dbReference>
<dbReference type="InterPro" id="IPR000726">
    <property type="entry name" value="Glyco_hydro_19_cat"/>
</dbReference>
<feature type="signal peptide" evidence="4">
    <location>
        <begin position="1"/>
        <end position="32"/>
    </location>
</feature>
<dbReference type="PANTHER" id="PTHR22595">
    <property type="entry name" value="CHITINASE-RELATED"/>
    <property type="match status" value="1"/>
</dbReference>
<evidence type="ECO:0000313" key="7">
    <source>
        <dbReference type="Proteomes" id="UP001253595"/>
    </source>
</evidence>
<dbReference type="CDD" id="cd04080">
    <property type="entry name" value="CBM6_cellulase-like"/>
    <property type="match status" value="1"/>
</dbReference>
<sequence length="476" mass="50222">MMINLFTRFAKASHLALPGCLLLAALANPSQAVVYQAESYTNFFDTTAGNTGGAFRNDAVDIEATTDSGGGFNVGWIEPNEWLVYGGLSIPTSGSYTIRMRVASPSGATAAVDLNGGSIQLGDFAIPATGGWQNWTTVSRTVNINAGTYNLGVFAKTTGWNFNWIEVVANGGGGNTTGLLTVYEHCNYGGWFRGFNTGSFDGNVMTSMGARNDAISSVKVAAGYEAVLFDNWDYSGASVVVSGDNTCLSNFNDRTSSIIVRPATNTGTGFAAVVSETQFNQMFPGRNSFYTYAGLVAASKTYPAFAGTGDLAAKKREAAAALANFSHETGGLVYVTEIAQGEYCGDWDNNPSTCPCAPGKRYFGRGPIQLSWNGNYCAAGTALGLDLRANPDLVSQNATVAWQTALWFWMTQSGAGYRPAHDSMVGGFGFGETIRTINGSLECNGGNPAQVQSRINEYNRFLNILGTSAGPGNLGC</sequence>
<dbReference type="SUPFAM" id="SSF49785">
    <property type="entry name" value="Galactose-binding domain-like"/>
    <property type="match status" value="1"/>
</dbReference>
<dbReference type="SUPFAM" id="SSF49695">
    <property type="entry name" value="gamma-Crystallin-like"/>
    <property type="match status" value="1"/>
</dbReference>
<protein>
    <submittedName>
        <fullName evidence="6">Chitinase</fullName>
    </submittedName>
</protein>
<dbReference type="Pfam" id="PF00182">
    <property type="entry name" value="Glyco_hydro_19"/>
    <property type="match status" value="1"/>
</dbReference>
<dbReference type="Gene3D" id="3.30.20.10">
    <property type="entry name" value="Endochitinase, domain 2"/>
    <property type="match status" value="1"/>
</dbReference>
<evidence type="ECO:0000313" key="6">
    <source>
        <dbReference type="EMBL" id="MDR7088314.1"/>
    </source>
</evidence>
<accession>A0ABU1UT08</accession>
<keyword evidence="7" id="KW-1185">Reference proteome</keyword>
<gene>
    <name evidence="6" type="ORF">J2X05_000317</name>
</gene>
<dbReference type="Gene3D" id="2.60.20.10">
    <property type="entry name" value="Crystallins"/>
    <property type="match status" value="1"/>
</dbReference>